<comment type="caution">
    <text evidence="3">The sequence shown here is derived from an EMBL/GenBank/DDBJ whole genome shotgun (WGS) entry which is preliminary data.</text>
</comment>
<reference evidence="3 4" key="1">
    <citation type="submission" date="2021-10" db="EMBL/GenBank/DDBJ databases">
        <title>Draft genome of Aestuariibacter halophilus JC2043.</title>
        <authorList>
            <person name="Emsley S.A."/>
            <person name="Pfannmuller K.M."/>
            <person name="Ushijima B."/>
            <person name="Saw J.H."/>
            <person name="Videau P."/>
        </authorList>
    </citation>
    <scope>NUCLEOTIDE SEQUENCE [LARGE SCALE GENOMIC DNA]</scope>
    <source>
        <strain evidence="3 4">JC2043</strain>
    </source>
</reference>
<sequence>MDLSTLQQQLANHAAKQPPVEQWDPPFCGDIDLIIKHDGRWLYMGSPIGRKALVKLFASVLKREGDDYFLVTPVEKVGIQVEDVPLLITQWRWQDDNLMMFTDTDDPVVIDATHPLALQQDRVTGEQLPYVNVRRNLWARLHQNVYYQLVEAGTPQQLNGEPHLVIHSAGIAYPLGKLAPQD</sequence>
<feature type="domain" description="DUF1285" evidence="1">
    <location>
        <begin position="18"/>
        <end position="84"/>
    </location>
</feature>
<evidence type="ECO:0000313" key="3">
    <source>
        <dbReference type="EMBL" id="MCC2616965.1"/>
    </source>
</evidence>
<dbReference type="Proteomes" id="UP001520878">
    <property type="component" value="Unassembled WGS sequence"/>
</dbReference>
<keyword evidence="4" id="KW-1185">Reference proteome</keyword>
<evidence type="ECO:0000259" key="1">
    <source>
        <dbReference type="Pfam" id="PF06938"/>
    </source>
</evidence>
<protein>
    <submittedName>
        <fullName evidence="3">DUF1285 domain-containing protein</fullName>
    </submittedName>
</protein>
<dbReference type="RefSeq" id="WP_229160819.1">
    <property type="nucleotide sequence ID" value="NZ_JAJEWP010000003.1"/>
</dbReference>
<dbReference type="InterPro" id="IPR048342">
    <property type="entry name" value="DUF1285_C"/>
</dbReference>
<dbReference type="InterPro" id="IPR010707">
    <property type="entry name" value="DUF1285"/>
</dbReference>
<dbReference type="InterPro" id="IPR048341">
    <property type="entry name" value="DUF1285_N"/>
</dbReference>
<gene>
    <name evidence="3" type="ORF">LJ739_12000</name>
</gene>
<dbReference type="Gene3D" id="3.10.540.10">
    <property type="entry name" value="duf1285 like domain"/>
    <property type="match status" value="1"/>
</dbReference>
<evidence type="ECO:0000313" key="4">
    <source>
        <dbReference type="Proteomes" id="UP001520878"/>
    </source>
</evidence>
<dbReference type="EMBL" id="JAJEWP010000003">
    <property type="protein sequence ID" value="MCC2616965.1"/>
    <property type="molecule type" value="Genomic_DNA"/>
</dbReference>
<dbReference type="Pfam" id="PF06938">
    <property type="entry name" value="DUF1285_N"/>
    <property type="match status" value="1"/>
</dbReference>
<name>A0ABS8GAX4_9ALTE</name>
<feature type="domain" description="DUF1285" evidence="2">
    <location>
        <begin position="85"/>
        <end position="175"/>
    </location>
</feature>
<dbReference type="InterPro" id="IPR023361">
    <property type="entry name" value="DUF1285_beta_roll_sf"/>
</dbReference>
<dbReference type="Pfam" id="PF21028">
    <property type="entry name" value="DUF1285_C"/>
    <property type="match status" value="1"/>
</dbReference>
<evidence type="ECO:0000259" key="2">
    <source>
        <dbReference type="Pfam" id="PF21028"/>
    </source>
</evidence>
<dbReference type="Gene3D" id="2.30.270.10">
    <property type="entry name" value="duf1285 protein"/>
    <property type="match status" value="1"/>
</dbReference>
<organism evidence="3 4">
    <name type="scientific">Fluctibacter halophilus</name>
    <dbReference type="NCBI Taxonomy" id="226011"/>
    <lineage>
        <taxon>Bacteria</taxon>
        <taxon>Pseudomonadati</taxon>
        <taxon>Pseudomonadota</taxon>
        <taxon>Gammaproteobacteria</taxon>
        <taxon>Alteromonadales</taxon>
        <taxon>Alteromonadaceae</taxon>
        <taxon>Fluctibacter</taxon>
    </lineage>
</organism>
<dbReference type="PIRSF" id="PIRSF029557">
    <property type="entry name" value="UCP029557"/>
    <property type="match status" value="1"/>
</dbReference>
<proteinExistence type="predicted"/>
<accession>A0ABS8GAX4</accession>